<dbReference type="Proteomes" id="UP000092600">
    <property type="component" value="Unassembled WGS sequence"/>
</dbReference>
<dbReference type="PANTHER" id="PTHR47623">
    <property type="entry name" value="OS09G0287300 PROTEIN"/>
    <property type="match status" value="1"/>
</dbReference>
<dbReference type="SUPFAM" id="SSF53254">
    <property type="entry name" value="Phosphoglycerate mutase-like"/>
    <property type="match status" value="1"/>
</dbReference>
<dbReference type="PANTHER" id="PTHR47623:SF1">
    <property type="entry name" value="OS09G0287300 PROTEIN"/>
    <property type="match status" value="1"/>
</dbReference>
<dbReference type="Pfam" id="PF00300">
    <property type="entry name" value="His_Phos_1"/>
    <property type="match status" value="1"/>
</dbReference>
<sequence>MSFFSSSSSSSVTLNPNPNPPPLLLSPSSPPRRILRRHSSSSSSSSCRVYSLPFRSRSRSPISASAASAAEAAVAEAEAVVELPRRRLILLRHAESALGDRLTRDHDRPLSKLGRIDAVSVSRKLQQLGWIPELILSSDAARTKETLQILQEHAQGFSEAEVRFVPSFYSIAAMDGQTAEHLQKAICEYSRDEILTVMCMGHNRGWEEAASMFSGGTVELKTCNAALLEAAGKSWDEVSNIL</sequence>
<dbReference type="AlphaFoldDB" id="A0A199VCC5"/>
<dbReference type="Gene3D" id="3.40.50.1240">
    <property type="entry name" value="Phosphoglycerate mutase-like"/>
    <property type="match status" value="1"/>
</dbReference>
<organism evidence="2 3">
    <name type="scientific">Ananas comosus</name>
    <name type="common">Pineapple</name>
    <name type="synonym">Ananas ananas</name>
    <dbReference type="NCBI Taxonomy" id="4615"/>
    <lineage>
        <taxon>Eukaryota</taxon>
        <taxon>Viridiplantae</taxon>
        <taxon>Streptophyta</taxon>
        <taxon>Embryophyta</taxon>
        <taxon>Tracheophyta</taxon>
        <taxon>Spermatophyta</taxon>
        <taxon>Magnoliopsida</taxon>
        <taxon>Liliopsida</taxon>
        <taxon>Poales</taxon>
        <taxon>Bromeliaceae</taxon>
        <taxon>Bromelioideae</taxon>
        <taxon>Ananas</taxon>
    </lineage>
</organism>
<name>A0A199VCC5_ANACO</name>
<evidence type="ECO:0000313" key="3">
    <source>
        <dbReference type="Proteomes" id="UP000092600"/>
    </source>
</evidence>
<comment type="caution">
    <text evidence="2">The sequence shown here is derived from an EMBL/GenBank/DDBJ whole genome shotgun (WGS) entry which is preliminary data.</text>
</comment>
<protein>
    <submittedName>
        <fullName evidence="2">Uncharacterized protein</fullName>
    </submittedName>
</protein>
<feature type="compositionally biased region" description="Low complexity" evidence="1">
    <location>
        <begin position="1"/>
        <end position="16"/>
    </location>
</feature>
<feature type="compositionally biased region" description="Pro residues" evidence="1">
    <location>
        <begin position="17"/>
        <end position="30"/>
    </location>
</feature>
<feature type="region of interest" description="Disordered" evidence="1">
    <location>
        <begin position="1"/>
        <end position="47"/>
    </location>
</feature>
<dbReference type="STRING" id="4615.A0A199VCC5"/>
<dbReference type="CDD" id="cd07067">
    <property type="entry name" value="HP_PGM_like"/>
    <property type="match status" value="1"/>
</dbReference>
<proteinExistence type="predicted"/>
<reference evidence="2 3" key="1">
    <citation type="journal article" date="2016" name="DNA Res.">
        <title>The draft genome of MD-2 pineapple using hybrid error correction of long reads.</title>
        <authorList>
            <person name="Redwan R.M."/>
            <person name="Saidin A."/>
            <person name="Kumar S.V."/>
        </authorList>
    </citation>
    <scope>NUCLEOTIDE SEQUENCE [LARGE SCALE GENOMIC DNA]</scope>
    <source>
        <strain evidence="3">cv. MD2</strain>
        <tissue evidence="2">Leaf</tissue>
    </source>
</reference>
<dbReference type="SMART" id="SM00855">
    <property type="entry name" value="PGAM"/>
    <property type="match status" value="1"/>
</dbReference>
<evidence type="ECO:0000256" key="1">
    <source>
        <dbReference type="SAM" id="MobiDB-lite"/>
    </source>
</evidence>
<dbReference type="InterPro" id="IPR029033">
    <property type="entry name" value="His_PPase_superfam"/>
</dbReference>
<evidence type="ECO:0000313" key="2">
    <source>
        <dbReference type="EMBL" id="OAY74772.1"/>
    </source>
</evidence>
<dbReference type="EMBL" id="LSRQ01002298">
    <property type="protein sequence ID" value="OAY74772.1"/>
    <property type="molecule type" value="Genomic_DNA"/>
</dbReference>
<gene>
    <name evidence="2" type="ORF">ACMD2_23982</name>
</gene>
<accession>A0A199VCC5</accession>
<dbReference type="InterPro" id="IPR013078">
    <property type="entry name" value="His_Pase_superF_clade-1"/>
</dbReference>